<feature type="transmembrane region" description="Helical" evidence="1">
    <location>
        <begin position="107"/>
        <end position="128"/>
    </location>
</feature>
<feature type="transmembrane region" description="Helical" evidence="1">
    <location>
        <begin position="188"/>
        <end position="209"/>
    </location>
</feature>
<protein>
    <submittedName>
        <fullName evidence="2">Uncharacterized protein</fullName>
    </submittedName>
</protein>
<accession>W5WB11</accession>
<dbReference type="eggNOG" id="ENOG503367X">
    <property type="taxonomic scope" value="Bacteria"/>
</dbReference>
<feature type="transmembrane region" description="Helical" evidence="1">
    <location>
        <begin position="135"/>
        <end position="151"/>
    </location>
</feature>
<evidence type="ECO:0000313" key="2">
    <source>
        <dbReference type="EMBL" id="AHH97696.1"/>
    </source>
</evidence>
<feature type="transmembrane region" description="Helical" evidence="1">
    <location>
        <begin position="215"/>
        <end position="238"/>
    </location>
</feature>
<keyword evidence="3" id="KW-1185">Reference proteome</keyword>
<evidence type="ECO:0000313" key="3">
    <source>
        <dbReference type="Proteomes" id="UP000019225"/>
    </source>
</evidence>
<keyword evidence="1" id="KW-0812">Transmembrane</keyword>
<keyword evidence="1" id="KW-1133">Transmembrane helix</keyword>
<dbReference type="RefSeq" id="WP_025357759.1">
    <property type="nucleotide sequence ID" value="NZ_CP007155.1"/>
</dbReference>
<name>W5WB11_9PSEU</name>
<feature type="transmembrane region" description="Helical" evidence="1">
    <location>
        <begin position="269"/>
        <end position="289"/>
    </location>
</feature>
<dbReference type="KEGG" id="kal:KALB_4334"/>
<gene>
    <name evidence="2" type="ORF">KALB_4334</name>
</gene>
<reference evidence="2 3" key="1">
    <citation type="journal article" date="2014" name="BMC Genomics">
        <title>Complete genome sequence of producer of the glycopeptide antibiotic Aculeximycin Kutzneria albida DSM 43870T, a representative of minor genus of Pseudonocardiaceae.</title>
        <authorList>
            <person name="Rebets Y."/>
            <person name="Tokovenko B."/>
            <person name="Lushchyk I."/>
            <person name="Ruckert C."/>
            <person name="Zaburannyi N."/>
            <person name="Bechthold A."/>
            <person name="Kalinowski J."/>
            <person name="Luzhetskyy A."/>
        </authorList>
    </citation>
    <scope>NUCLEOTIDE SEQUENCE [LARGE SCALE GENOMIC DNA]</scope>
    <source>
        <strain evidence="2">DSM 43870</strain>
    </source>
</reference>
<sequence>MTSRLENRYRVLLRALPEWYRAEREQEMLAVWLAERTDELDLEYGWPGWAETRSLLGLALRTRLSGPPRSAALGDAVRLVALIGLLVQVGLGTAYAVNIVLSPVADLLALVLDLLLAVGSVGALASLATGRRVQGLVLGLVALVPSLLGLASHPALWAIANALPEWATALCLVLGYHREAPLPKARPWLTATALASGLGAAWWGALSLLPRDGSALWVQVDLGVAPGWALSLAGLVLLVRPRPAARLAVAASLLLLLPERLVLLSQFSVVLPQAVTMAVLAVALGVAGLRDLRRLPGTPPALA</sequence>
<proteinExistence type="predicted"/>
<dbReference type="OrthoDB" id="5198790at2"/>
<dbReference type="Proteomes" id="UP000019225">
    <property type="component" value="Chromosome"/>
</dbReference>
<dbReference type="EMBL" id="CP007155">
    <property type="protein sequence ID" value="AHH97696.1"/>
    <property type="molecule type" value="Genomic_DNA"/>
</dbReference>
<feature type="transmembrane region" description="Helical" evidence="1">
    <location>
        <begin position="79"/>
        <end position="101"/>
    </location>
</feature>
<evidence type="ECO:0000256" key="1">
    <source>
        <dbReference type="SAM" id="Phobius"/>
    </source>
</evidence>
<dbReference type="AlphaFoldDB" id="W5WB11"/>
<organism evidence="2 3">
    <name type="scientific">Kutzneria albida DSM 43870</name>
    <dbReference type="NCBI Taxonomy" id="1449976"/>
    <lineage>
        <taxon>Bacteria</taxon>
        <taxon>Bacillati</taxon>
        <taxon>Actinomycetota</taxon>
        <taxon>Actinomycetes</taxon>
        <taxon>Pseudonocardiales</taxon>
        <taxon>Pseudonocardiaceae</taxon>
        <taxon>Kutzneria</taxon>
    </lineage>
</organism>
<keyword evidence="1" id="KW-0472">Membrane</keyword>
<dbReference type="STRING" id="1449976.KALB_4334"/>
<dbReference type="HOGENOM" id="CLU_067785_0_0_11"/>